<gene>
    <name evidence="5" type="ORF">A5892_05290</name>
</gene>
<dbReference type="PRINTS" id="PR00410">
    <property type="entry name" value="PHEHYDRXLASE"/>
</dbReference>
<evidence type="ECO:0000256" key="2">
    <source>
        <dbReference type="ARBA" id="ARBA00023223"/>
    </source>
</evidence>
<name>A0A172YCH2_9GAMM</name>
<dbReference type="EMBL" id="CP015243">
    <property type="protein sequence ID" value="ANF56950.1"/>
    <property type="molecule type" value="Genomic_DNA"/>
</dbReference>
<comment type="similarity">
    <text evidence="3">Belongs to the Fre/LuxG FAD/NAD(P) flavoprotein oxidoreductase family.</text>
</comment>
<dbReference type="GO" id="GO:0008218">
    <property type="term" value="P:bioluminescence"/>
    <property type="evidence" value="ECO:0007669"/>
    <property type="project" value="UniProtKB-KW"/>
</dbReference>
<evidence type="ECO:0000313" key="6">
    <source>
        <dbReference type="Proteomes" id="UP000077875"/>
    </source>
</evidence>
<dbReference type="PANTHER" id="PTHR47354:SF7">
    <property type="entry name" value="NAD(P)H-FLAVIN REDUCTASE"/>
    <property type="match status" value="1"/>
</dbReference>
<dbReference type="RefSeq" id="WP_064121911.1">
    <property type="nucleotide sequence ID" value="NZ_CP015243.1"/>
</dbReference>
<feature type="domain" description="FAD-binding FR-type" evidence="4">
    <location>
        <begin position="3"/>
        <end position="109"/>
    </location>
</feature>
<protein>
    <recommendedName>
        <fullName evidence="4">FAD-binding FR-type domain-containing protein</fullName>
    </recommendedName>
</protein>
<dbReference type="InterPro" id="IPR017938">
    <property type="entry name" value="Riboflavin_synthase-like_b-brl"/>
</dbReference>
<sequence length="254" mass="28078">MTSTTLNCRIEALETLDANVTRVFLRADLREGQGDVAHAPGQYLEVAVELEGQKSWVPFSIANAHRGDGLLELHILHAEGSRSGAALARRLRLGECLEVRLPMGGCVFDLADRRPLLLIAAGTGFAQMKAIIEAALAHDPDHEIHLWWAARTRPELYLDDLARRWARDYAYFSYHPVLELPGEGDFDGVIERIDRALAENITATRHASVYISGSPGMVYAVVDTLEAIEPLTERVFSDVFSYAPRMPAGNGESR</sequence>
<evidence type="ECO:0000313" key="5">
    <source>
        <dbReference type="EMBL" id="ANF56950.1"/>
    </source>
</evidence>
<evidence type="ECO:0000256" key="3">
    <source>
        <dbReference type="ARBA" id="ARBA00038177"/>
    </source>
</evidence>
<dbReference type="PANTHER" id="PTHR47354">
    <property type="entry name" value="NADH OXIDOREDUCTASE HCR"/>
    <property type="match status" value="1"/>
</dbReference>
<evidence type="ECO:0000256" key="1">
    <source>
        <dbReference type="ARBA" id="ARBA00023002"/>
    </source>
</evidence>
<keyword evidence="6" id="KW-1185">Reference proteome</keyword>
<evidence type="ECO:0000259" key="4">
    <source>
        <dbReference type="PROSITE" id="PS51384"/>
    </source>
</evidence>
<organism evidence="5 6">
    <name type="scientific">Halotalea alkalilenta</name>
    <dbReference type="NCBI Taxonomy" id="376489"/>
    <lineage>
        <taxon>Bacteria</taxon>
        <taxon>Pseudomonadati</taxon>
        <taxon>Pseudomonadota</taxon>
        <taxon>Gammaproteobacteria</taxon>
        <taxon>Oceanospirillales</taxon>
        <taxon>Halomonadaceae</taxon>
        <taxon>Halotalea</taxon>
    </lineage>
</organism>
<dbReference type="SUPFAM" id="SSF63380">
    <property type="entry name" value="Riboflavin synthase domain-like"/>
    <property type="match status" value="1"/>
</dbReference>
<dbReference type="Proteomes" id="UP000077875">
    <property type="component" value="Chromosome"/>
</dbReference>
<dbReference type="InterPro" id="IPR039261">
    <property type="entry name" value="FNR_nucleotide-bd"/>
</dbReference>
<dbReference type="GO" id="GO:0016491">
    <property type="term" value="F:oxidoreductase activity"/>
    <property type="evidence" value="ECO:0007669"/>
    <property type="project" value="UniProtKB-KW"/>
</dbReference>
<dbReference type="Gene3D" id="2.40.30.10">
    <property type="entry name" value="Translation factors"/>
    <property type="match status" value="1"/>
</dbReference>
<reference evidence="5 6" key="1">
    <citation type="submission" date="2016-04" db="EMBL/GenBank/DDBJ databases">
        <title>Complete Genome Sequence of Halotalea alkalilenta IHB B 13600.</title>
        <authorList>
            <person name="Swarnkar M.K."/>
            <person name="Sharma A."/>
            <person name="Kaushal K."/>
            <person name="Soni R."/>
            <person name="Rana S."/>
            <person name="Singh A.K."/>
            <person name="Gulati A."/>
        </authorList>
    </citation>
    <scope>NUCLEOTIDE SEQUENCE [LARGE SCALE GENOMIC DNA]</scope>
    <source>
        <strain evidence="5 6">IHB B 13600</strain>
    </source>
</reference>
<dbReference type="InterPro" id="IPR050415">
    <property type="entry name" value="MRET"/>
</dbReference>
<dbReference type="Pfam" id="PF00970">
    <property type="entry name" value="FAD_binding_6"/>
    <property type="match status" value="1"/>
</dbReference>
<accession>A0A172YCH2</accession>
<dbReference type="PROSITE" id="PS51384">
    <property type="entry name" value="FAD_FR"/>
    <property type="match status" value="1"/>
</dbReference>
<dbReference type="Pfam" id="PF00175">
    <property type="entry name" value="NAD_binding_1"/>
    <property type="match status" value="1"/>
</dbReference>
<dbReference type="InterPro" id="IPR001433">
    <property type="entry name" value="OxRdtase_FAD/NAD-bd"/>
</dbReference>
<dbReference type="SUPFAM" id="SSF52343">
    <property type="entry name" value="Ferredoxin reductase-like, C-terminal NADP-linked domain"/>
    <property type="match status" value="1"/>
</dbReference>
<dbReference type="AlphaFoldDB" id="A0A172YCH2"/>
<dbReference type="InterPro" id="IPR017927">
    <property type="entry name" value="FAD-bd_FR_type"/>
</dbReference>
<dbReference type="Gene3D" id="3.40.50.80">
    <property type="entry name" value="Nucleotide-binding domain of ferredoxin-NADP reductase (FNR) module"/>
    <property type="match status" value="1"/>
</dbReference>
<dbReference type="KEGG" id="haa:A5892_05290"/>
<proteinExistence type="inferred from homology"/>
<dbReference type="InterPro" id="IPR008333">
    <property type="entry name" value="Cbr1-like_FAD-bd_dom"/>
</dbReference>
<keyword evidence="2" id="KW-0455">Luminescence</keyword>
<keyword evidence="1" id="KW-0560">Oxidoreductase</keyword>
<dbReference type="STRING" id="376489.A5892_05290"/>